<dbReference type="AlphaFoldDB" id="A0A506UJX1"/>
<feature type="domain" description="LpxI N-terminal" evidence="2">
    <location>
        <begin position="8"/>
        <end position="138"/>
    </location>
</feature>
<dbReference type="InterPro" id="IPR041255">
    <property type="entry name" value="LpxI_N"/>
</dbReference>
<reference evidence="3 4" key="1">
    <citation type="submission" date="2019-06" db="EMBL/GenBank/DDBJ databases">
        <authorList>
            <person name="Li M."/>
        </authorList>
    </citation>
    <scope>NUCLEOTIDE SEQUENCE [LARGE SCALE GENOMIC DNA]</scope>
    <source>
        <strain evidence="3 4">BGMRC2036</strain>
    </source>
</reference>
<dbReference type="Gene3D" id="3.40.50.20">
    <property type="match status" value="1"/>
</dbReference>
<dbReference type="Pfam" id="PF06230">
    <property type="entry name" value="LpxI_C"/>
    <property type="match status" value="1"/>
</dbReference>
<evidence type="ECO:0000313" key="3">
    <source>
        <dbReference type="EMBL" id="TPW33637.1"/>
    </source>
</evidence>
<evidence type="ECO:0000259" key="2">
    <source>
        <dbReference type="Pfam" id="PF17930"/>
    </source>
</evidence>
<dbReference type="Proteomes" id="UP000318801">
    <property type="component" value="Unassembled WGS sequence"/>
</dbReference>
<dbReference type="InterPro" id="IPR043167">
    <property type="entry name" value="LpxI_C_sf"/>
</dbReference>
<accession>A0A506UJX1</accession>
<protein>
    <submittedName>
        <fullName evidence="3">DUF1009 domain-containing protein</fullName>
    </submittedName>
</protein>
<proteinExistence type="predicted"/>
<dbReference type="Pfam" id="PF17930">
    <property type="entry name" value="LpxI_N"/>
    <property type="match status" value="1"/>
</dbReference>
<sequence length="284" mass="29970">MAPAGETVAIIAGNGRLPHLVAEATRDRGYSLLIVQLAGEDSLPWGDFRVIEADLGAFAPVVSALKRQGVRKIVLSGGVRQRPELRALRPTLRVIFSLPSIISNLRGGGDDRVLRMVISLFERHGFEVIGAQELVGDLLVTEGVLGSCAPDAVALSDIDIAADAAHALGALDIGQGAVAVGGRVVAVEGPEGTDEMLARVVRMRTMRRISATRPGVLVKMCKPNQDLRADLPSIGVETIMRLKEAGLTGVAVEAGKAFILDRAETIDAADRSGLFIYGLVPKSD</sequence>
<dbReference type="InterPro" id="IPR010415">
    <property type="entry name" value="LpxI_C"/>
</dbReference>
<dbReference type="EMBL" id="VHLG01000001">
    <property type="protein sequence ID" value="TPW33637.1"/>
    <property type="molecule type" value="Genomic_DNA"/>
</dbReference>
<feature type="domain" description="LpxI C-terminal" evidence="1">
    <location>
        <begin position="142"/>
        <end position="277"/>
    </location>
</feature>
<evidence type="ECO:0000259" key="1">
    <source>
        <dbReference type="Pfam" id="PF06230"/>
    </source>
</evidence>
<evidence type="ECO:0000313" key="4">
    <source>
        <dbReference type="Proteomes" id="UP000318801"/>
    </source>
</evidence>
<gene>
    <name evidence="3" type="ORF">FJU08_00235</name>
</gene>
<organism evidence="3 4">
    <name type="scientific">Martelella alba</name>
    <dbReference type="NCBI Taxonomy" id="2590451"/>
    <lineage>
        <taxon>Bacteria</taxon>
        <taxon>Pseudomonadati</taxon>
        <taxon>Pseudomonadota</taxon>
        <taxon>Alphaproteobacteria</taxon>
        <taxon>Hyphomicrobiales</taxon>
        <taxon>Aurantimonadaceae</taxon>
        <taxon>Martelella</taxon>
    </lineage>
</organism>
<dbReference type="InterPro" id="IPR053174">
    <property type="entry name" value="LpxI"/>
</dbReference>
<comment type="caution">
    <text evidence="3">The sequence shown here is derived from an EMBL/GenBank/DDBJ whole genome shotgun (WGS) entry which is preliminary data.</text>
</comment>
<dbReference type="PANTHER" id="PTHR39962">
    <property type="entry name" value="BLL4848 PROTEIN"/>
    <property type="match status" value="1"/>
</dbReference>
<dbReference type="OrthoDB" id="9789836at2"/>
<dbReference type="PANTHER" id="PTHR39962:SF1">
    <property type="entry name" value="LPXI FAMILY PROTEIN"/>
    <property type="match status" value="1"/>
</dbReference>
<name>A0A506UJX1_9HYPH</name>
<keyword evidence="4" id="KW-1185">Reference proteome</keyword>
<dbReference type="Gene3D" id="3.40.140.80">
    <property type="match status" value="1"/>
</dbReference>
<dbReference type="RefSeq" id="WP_141147574.1">
    <property type="nucleotide sequence ID" value="NZ_VHLG01000001.1"/>
</dbReference>